<feature type="transmembrane region" description="Helical" evidence="6">
    <location>
        <begin position="559"/>
        <end position="578"/>
    </location>
</feature>
<proteinExistence type="inferred from homology"/>
<feature type="transmembrane region" description="Helical" evidence="6">
    <location>
        <begin position="526"/>
        <end position="547"/>
    </location>
</feature>
<evidence type="ECO:0000256" key="3">
    <source>
        <dbReference type="ARBA" id="ARBA00022692"/>
    </source>
</evidence>
<feature type="transmembrane region" description="Helical" evidence="6">
    <location>
        <begin position="428"/>
        <end position="447"/>
    </location>
</feature>
<keyword evidence="3 6" id="KW-0812">Transmembrane</keyword>
<evidence type="ECO:0000256" key="1">
    <source>
        <dbReference type="ARBA" id="ARBA00004141"/>
    </source>
</evidence>
<evidence type="ECO:0000313" key="9">
    <source>
        <dbReference type="Proteomes" id="UP000275078"/>
    </source>
</evidence>
<dbReference type="OrthoDB" id="420519at2759"/>
<comment type="similarity">
    <text evidence="2 6">Belongs to the CTL (choline transporter-like) family.</text>
</comment>
<dbReference type="EMBL" id="ML119657">
    <property type="protein sequence ID" value="RPA84701.1"/>
    <property type="molecule type" value="Genomic_DNA"/>
</dbReference>
<feature type="transmembrane region" description="Helical" evidence="6">
    <location>
        <begin position="477"/>
        <end position="495"/>
    </location>
</feature>
<dbReference type="STRING" id="1160509.A0A3N4IKJ1"/>
<evidence type="ECO:0000256" key="4">
    <source>
        <dbReference type="ARBA" id="ARBA00022989"/>
    </source>
</evidence>
<dbReference type="Proteomes" id="UP000275078">
    <property type="component" value="Unassembled WGS sequence"/>
</dbReference>
<evidence type="ECO:0000313" key="8">
    <source>
        <dbReference type="EMBL" id="RPA84701.1"/>
    </source>
</evidence>
<feature type="transmembrane region" description="Helical" evidence="6">
    <location>
        <begin position="383"/>
        <end position="402"/>
    </location>
</feature>
<evidence type="ECO:0000256" key="6">
    <source>
        <dbReference type="RuleBase" id="RU368066"/>
    </source>
</evidence>
<dbReference type="Pfam" id="PF04515">
    <property type="entry name" value="Choline_transpo"/>
    <property type="match status" value="1"/>
</dbReference>
<evidence type="ECO:0000256" key="5">
    <source>
        <dbReference type="ARBA" id="ARBA00023136"/>
    </source>
</evidence>
<feature type="transmembrane region" description="Helical" evidence="6">
    <location>
        <begin position="271"/>
        <end position="290"/>
    </location>
</feature>
<keyword evidence="5 6" id="KW-0472">Membrane</keyword>
<organism evidence="8 9">
    <name type="scientific">Ascobolus immersus RN42</name>
    <dbReference type="NCBI Taxonomy" id="1160509"/>
    <lineage>
        <taxon>Eukaryota</taxon>
        <taxon>Fungi</taxon>
        <taxon>Dikarya</taxon>
        <taxon>Ascomycota</taxon>
        <taxon>Pezizomycotina</taxon>
        <taxon>Pezizomycetes</taxon>
        <taxon>Pezizales</taxon>
        <taxon>Ascobolaceae</taxon>
        <taxon>Ascobolus</taxon>
    </lineage>
</organism>
<protein>
    <recommendedName>
        <fullName evidence="6">Protein PNS1</fullName>
    </recommendedName>
</protein>
<reference evidence="8 9" key="1">
    <citation type="journal article" date="2018" name="Nat. Ecol. Evol.">
        <title>Pezizomycetes genomes reveal the molecular basis of ectomycorrhizal truffle lifestyle.</title>
        <authorList>
            <person name="Murat C."/>
            <person name="Payen T."/>
            <person name="Noel B."/>
            <person name="Kuo A."/>
            <person name="Morin E."/>
            <person name="Chen J."/>
            <person name="Kohler A."/>
            <person name="Krizsan K."/>
            <person name="Balestrini R."/>
            <person name="Da Silva C."/>
            <person name="Montanini B."/>
            <person name="Hainaut M."/>
            <person name="Levati E."/>
            <person name="Barry K.W."/>
            <person name="Belfiori B."/>
            <person name="Cichocki N."/>
            <person name="Clum A."/>
            <person name="Dockter R.B."/>
            <person name="Fauchery L."/>
            <person name="Guy J."/>
            <person name="Iotti M."/>
            <person name="Le Tacon F."/>
            <person name="Lindquist E.A."/>
            <person name="Lipzen A."/>
            <person name="Malagnac F."/>
            <person name="Mello A."/>
            <person name="Molinier V."/>
            <person name="Miyauchi S."/>
            <person name="Poulain J."/>
            <person name="Riccioni C."/>
            <person name="Rubini A."/>
            <person name="Sitrit Y."/>
            <person name="Splivallo R."/>
            <person name="Traeger S."/>
            <person name="Wang M."/>
            <person name="Zifcakova L."/>
            <person name="Wipf D."/>
            <person name="Zambonelli A."/>
            <person name="Paolocci F."/>
            <person name="Nowrousian M."/>
            <person name="Ottonello S."/>
            <person name="Baldrian P."/>
            <person name="Spatafora J.W."/>
            <person name="Henrissat B."/>
            <person name="Nagy L.G."/>
            <person name="Aury J.M."/>
            <person name="Wincker P."/>
            <person name="Grigoriev I.V."/>
            <person name="Bonfante P."/>
            <person name="Martin F.M."/>
        </authorList>
    </citation>
    <scope>NUCLEOTIDE SEQUENCE [LARGE SCALE GENOMIC DNA]</scope>
    <source>
        <strain evidence="8 9">RN42</strain>
    </source>
</reference>
<feature type="transmembrane region" description="Helical" evidence="6">
    <location>
        <begin position="317"/>
        <end position="338"/>
    </location>
</feature>
<dbReference type="AlphaFoldDB" id="A0A3N4IKJ1"/>
<sequence>MFSDYASRFLQQSQTRMRDGRNQQSAPLFFSTNDGGQGDVNEEAQDIYALKSSRRFLGRPNAVEEDDEEGGQSSSGAGRGPNRLRSSWKAGASSVLDGSGTMDSDSEMQSASQLLGGGASGLLDGGASGLLGEDSMHSQVHRKGKMVDIGLDESERMGMDPEEIDYEDMVREERTSRESENDYFHNDNPPADFAIDVEHEEFNAPSFQDFRRPPKNPYNDPDPEEDDEYANFMPKPTPQQTRQDRQISTAIPQQVSHPPISPPVHDMAWSLLYAAAMGMMFSTAFVVWIHTDADDQKDSKGRFPFSDTIYHTLNSSVHLLAVDTVIAVAVSLVWMWLLRNFVTPLIYLLIFSVPVIMTTMSIYPMVWSYKGPTHGDASQDRAMRWSSLIPAAIAIGWTWMVWRGRNALERAVSIIQFACKILGENPSLLLLSFGTLLGLLTFTWVWFGMFTRVFLSGKSAYIGGSIVWIPNKWSWGLGGYFIFMYLWTLGVASGLQRATSAATVSQWYFHRHALPNADSHAVLNAALQHSITTLVGSICFSSFSALMVRVPIIVLPRRFAGFLHLFFFNFIASPISALTHPLTLTYSAIHSVPLLPASRKISGMRFIDTSGFSGGHHHPRTAYRLAKMLLSATRAITAFSMGMCAWVVVARNPDNPSGYAYLVGMIAGAIGWGVLGVTEGCLGCIVDAGLVCLGSETGDGPTFCREAQIAYNG</sequence>
<dbReference type="PANTHER" id="PTHR12385">
    <property type="entry name" value="CHOLINE TRANSPORTER-LIKE (SLC FAMILY 44)"/>
    <property type="match status" value="1"/>
</dbReference>
<dbReference type="GO" id="GO:0005886">
    <property type="term" value="C:plasma membrane"/>
    <property type="evidence" value="ECO:0007669"/>
    <property type="project" value="UniProtKB-SubCell"/>
</dbReference>
<feature type="transmembrane region" description="Helical" evidence="6">
    <location>
        <begin position="345"/>
        <end position="363"/>
    </location>
</feature>
<feature type="region of interest" description="Disordered" evidence="7">
    <location>
        <begin position="1"/>
        <end position="126"/>
    </location>
</feature>
<feature type="compositionally biased region" description="Gly residues" evidence="7">
    <location>
        <begin position="115"/>
        <end position="126"/>
    </location>
</feature>
<evidence type="ECO:0000256" key="2">
    <source>
        <dbReference type="ARBA" id="ARBA00007168"/>
    </source>
</evidence>
<feature type="transmembrane region" description="Helical" evidence="6">
    <location>
        <begin position="628"/>
        <end position="649"/>
    </location>
</feature>
<dbReference type="InterPro" id="IPR007603">
    <property type="entry name" value="Choline_transptr-like"/>
</dbReference>
<dbReference type="GO" id="GO:0022857">
    <property type="term" value="F:transmembrane transporter activity"/>
    <property type="evidence" value="ECO:0007669"/>
    <property type="project" value="UniProtKB-UniRule"/>
</dbReference>
<name>A0A3N4IKJ1_ASCIM</name>
<gene>
    <name evidence="8" type="ORF">BJ508DRAFT_25772</name>
</gene>
<dbReference type="PANTHER" id="PTHR12385:SF88">
    <property type="entry name" value="CHOLINE TRANSPORTER-LIKE PROTEIN CTL1"/>
    <property type="match status" value="1"/>
</dbReference>
<feature type="transmembrane region" description="Helical" evidence="6">
    <location>
        <begin position="658"/>
        <end position="675"/>
    </location>
</feature>
<keyword evidence="9" id="KW-1185">Reference proteome</keyword>
<accession>A0A3N4IKJ1</accession>
<keyword evidence="4 6" id="KW-1133">Transmembrane helix</keyword>
<feature type="region of interest" description="Disordered" evidence="7">
    <location>
        <begin position="204"/>
        <end position="242"/>
    </location>
</feature>
<evidence type="ECO:0000256" key="7">
    <source>
        <dbReference type="SAM" id="MobiDB-lite"/>
    </source>
</evidence>
<comment type="function">
    <text evidence="6">Probably involved in transport through the plasma membrane.</text>
</comment>
<feature type="compositionally biased region" description="Polar residues" evidence="7">
    <location>
        <begin position="22"/>
        <end position="34"/>
    </location>
</feature>
<comment type="subcellular location">
    <subcellularLocation>
        <location evidence="6">Cell membrane</location>
        <topology evidence="6">Multi-pass membrane protein</topology>
    </subcellularLocation>
    <subcellularLocation>
        <location evidence="1">Membrane</location>
        <topology evidence="1">Multi-pass membrane protein</topology>
    </subcellularLocation>
</comment>